<dbReference type="GO" id="GO:0000139">
    <property type="term" value="C:Golgi membrane"/>
    <property type="evidence" value="ECO:0007669"/>
    <property type="project" value="UniProtKB-SubCell"/>
</dbReference>
<keyword evidence="9" id="KW-1185">Reference proteome</keyword>
<evidence type="ECO:0000256" key="6">
    <source>
        <dbReference type="SAM" id="Phobius"/>
    </source>
</evidence>
<keyword evidence="6" id="KW-0472">Membrane</keyword>
<evidence type="ECO:0000259" key="7">
    <source>
        <dbReference type="Pfam" id="PF03016"/>
    </source>
</evidence>
<evidence type="ECO:0000256" key="5">
    <source>
        <dbReference type="ARBA" id="ARBA00023034"/>
    </source>
</evidence>
<name>A0A835HBE2_9MAGN</name>
<evidence type="ECO:0000256" key="3">
    <source>
        <dbReference type="ARBA" id="ARBA00022676"/>
    </source>
</evidence>
<reference evidence="8 9" key="1">
    <citation type="submission" date="2020-10" db="EMBL/GenBank/DDBJ databases">
        <title>The Coptis chinensis genome and diversification of protoberbering-type alkaloids.</title>
        <authorList>
            <person name="Wang B."/>
            <person name="Shu S."/>
            <person name="Song C."/>
            <person name="Liu Y."/>
        </authorList>
    </citation>
    <scope>NUCLEOTIDE SEQUENCE [LARGE SCALE GENOMIC DNA]</scope>
    <source>
        <strain evidence="8">HL-2020</strain>
        <tissue evidence="8">Leaf</tissue>
    </source>
</reference>
<dbReference type="EMBL" id="JADFTS010000007">
    <property type="protein sequence ID" value="KAF9596211.1"/>
    <property type="molecule type" value="Genomic_DNA"/>
</dbReference>
<dbReference type="PANTHER" id="PTHR11062:SF95">
    <property type="entry name" value="EXOSTOSIN GT47 DOMAIN-CONTAINING PROTEIN"/>
    <property type="match status" value="1"/>
</dbReference>
<accession>A0A835HBE2</accession>
<evidence type="ECO:0000313" key="8">
    <source>
        <dbReference type="EMBL" id="KAF9596211.1"/>
    </source>
</evidence>
<organism evidence="8 9">
    <name type="scientific">Coptis chinensis</name>
    <dbReference type="NCBI Taxonomy" id="261450"/>
    <lineage>
        <taxon>Eukaryota</taxon>
        <taxon>Viridiplantae</taxon>
        <taxon>Streptophyta</taxon>
        <taxon>Embryophyta</taxon>
        <taxon>Tracheophyta</taxon>
        <taxon>Spermatophyta</taxon>
        <taxon>Magnoliopsida</taxon>
        <taxon>Ranunculales</taxon>
        <taxon>Ranunculaceae</taxon>
        <taxon>Coptidoideae</taxon>
        <taxon>Coptis</taxon>
    </lineage>
</organism>
<dbReference type="OrthoDB" id="1924787at2759"/>
<evidence type="ECO:0000313" key="9">
    <source>
        <dbReference type="Proteomes" id="UP000631114"/>
    </source>
</evidence>
<dbReference type="InterPro" id="IPR040911">
    <property type="entry name" value="Exostosin_GT47"/>
</dbReference>
<keyword evidence="5" id="KW-0333">Golgi apparatus</keyword>
<sequence>MIPSSSSSLFHNLSNHRFSNSFRSFFFIPTTLALVTCLFILIYISSTSKLFFTDHHQSRDLLLKPSLGYSLNPSKTQQEIQSQYQNTSFYVPKSTEAGQSLSSLHNIGRKEDEIHKGKKPFSSNGVNANEEVFHDEDIFMEDYNEMNRSFKIYVYPHRKDDPYAHALLPVDFEPGGNYASESYFKKALMQSHFITEEPAEANLFFLPFSIASLRYDKRVSVGGIPDFVRSYIFNISHKYPYWNRTGGTDHFYVACHSIGRSAMNKAEEVKFNAIQVVCSSSYFLSGYIAHKDASLPQIWPRQGDPPNVSLSRRKKLAFFAGAINSPIRKKLLEVWKNDSEIYVNFGRLRTPYSDALLGSKFCLHVKGFEVNTARIGDALYYGCVPVIIANHYDLPFTDILNWKSFSLVVDTSDIPLLKKILHGVSSDEYRVLQRNALKVRKHFQWNLFPTDYDAFYMVMYELWLRRNSLRFTSNIQSHHHKSSFYAPESTEVAGQSWNSLHNIGRKEDGIQEGKQPFNSNGVNVNEEVFHDEDIFLKDYNEMNRSFKIYVYPHKKDDPYAHALLPVDFEPGGNYASESYFKKALMQSHFITEEPAEADLFFLPFSIARLRHDKRVSVGGIPDFVRSYIFNISQKYPYWNRTGGTDHFYVACHSIGRSAMEKAEEVKFNAIQVVCSSSYFLPGYIAHKDASLPQIWPRQGDPPNVALSRRKNLAFFAGAINSPVRKKLLEVWKNDSEIYVHFGRLPTPYSDELLGSKFCLHVKGFEVNTARIGDALYYGCVPVIIANHYDLPFTDILNWKSFSLVVATLDIPLLKKILHRVSSEEYTVLQRNVLKVRKHFQWNLFPTDYDAFYMVMYELWLRRNSLRFSSSELLNFDQHYKTCLK</sequence>
<dbReference type="Pfam" id="PF03016">
    <property type="entry name" value="Exostosin_GT47"/>
    <property type="match status" value="2"/>
</dbReference>
<proteinExistence type="inferred from homology"/>
<dbReference type="GO" id="GO:0016757">
    <property type="term" value="F:glycosyltransferase activity"/>
    <property type="evidence" value="ECO:0007669"/>
    <property type="project" value="UniProtKB-KW"/>
</dbReference>
<keyword evidence="6" id="KW-0812">Transmembrane</keyword>
<keyword evidence="6" id="KW-1133">Transmembrane helix</keyword>
<dbReference type="PANTHER" id="PTHR11062">
    <property type="entry name" value="EXOSTOSIN HEPARAN SULFATE GLYCOSYLTRANSFERASE -RELATED"/>
    <property type="match status" value="1"/>
</dbReference>
<protein>
    <recommendedName>
        <fullName evidence="7">Exostosin GT47 domain-containing protein</fullName>
    </recommendedName>
</protein>
<dbReference type="InterPro" id="IPR004263">
    <property type="entry name" value="Exostosin"/>
</dbReference>
<keyword evidence="3" id="KW-0328">Glycosyltransferase</keyword>
<feature type="domain" description="Exostosin GT47" evidence="7">
    <location>
        <begin position="543"/>
        <end position="819"/>
    </location>
</feature>
<comment type="caution">
    <text evidence="8">The sequence shown here is derived from an EMBL/GenBank/DDBJ whole genome shotgun (WGS) entry which is preliminary data.</text>
</comment>
<comment type="similarity">
    <text evidence="2">Belongs to the glycosyltransferase 47 family.</text>
</comment>
<evidence type="ECO:0000256" key="1">
    <source>
        <dbReference type="ARBA" id="ARBA00004323"/>
    </source>
</evidence>
<evidence type="ECO:0000256" key="2">
    <source>
        <dbReference type="ARBA" id="ARBA00010271"/>
    </source>
</evidence>
<evidence type="ECO:0000256" key="4">
    <source>
        <dbReference type="ARBA" id="ARBA00022968"/>
    </source>
</evidence>
<keyword evidence="4" id="KW-0735">Signal-anchor</keyword>
<feature type="transmembrane region" description="Helical" evidence="6">
    <location>
        <begin position="21"/>
        <end position="44"/>
    </location>
</feature>
<dbReference type="Proteomes" id="UP000631114">
    <property type="component" value="Unassembled WGS sequence"/>
</dbReference>
<gene>
    <name evidence="8" type="ORF">IFM89_007893</name>
</gene>
<comment type="subcellular location">
    <subcellularLocation>
        <location evidence="1">Golgi apparatus membrane</location>
        <topology evidence="1">Single-pass type II membrane protein</topology>
    </subcellularLocation>
</comment>
<feature type="domain" description="Exostosin GT47" evidence="7">
    <location>
        <begin position="147"/>
        <end position="422"/>
    </location>
</feature>
<dbReference type="AlphaFoldDB" id="A0A835HBE2"/>
<keyword evidence="3" id="KW-0808">Transferase</keyword>